<dbReference type="OrthoDB" id="9789113at2"/>
<dbReference type="Pfam" id="PF01569">
    <property type="entry name" value="PAP2"/>
    <property type="match status" value="1"/>
</dbReference>
<feature type="transmembrane region" description="Helical" evidence="7">
    <location>
        <begin position="26"/>
        <end position="48"/>
    </location>
</feature>
<evidence type="ECO:0000256" key="4">
    <source>
        <dbReference type="ARBA" id="ARBA00022801"/>
    </source>
</evidence>
<dbReference type="PANTHER" id="PTHR14969:SF62">
    <property type="entry name" value="DECAPRENYLPHOSPHORYL-5-PHOSPHORIBOSE PHOSPHATASE RV3807C-RELATED"/>
    <property type="match status" value="1"/>
</dbReference>
<evidence type="ECO:0000256" key="7">
    <source>
        <dbReference type="SAM" id="Phobius"/>
    </source>
</evidence>
<keyword evidence="10" id="KW-1185">Reference proteome</keyword>
<keyword evidence="3 7" id="KW-0812">Transmembrane</keyword>
<protein>
    <submittedName>
        <fullName evidence="9">Phosphatase PAP2 family protein</fullName>
    </submittedName>
</protein>
<evidence type="ECO:0000313" key="10">
    <source>
        <dbReference type="Proteomes" id="UP000261011"/>
    </source>
</evidence>
<evidence type="ECO:0000256" key="3">
    <source>
        <dbReference type="ARBA" id="ARBA00022692"/>
    </source>
</evidence>
<name>A0A3E2TJC3_9FIRM</name>
<feature type="domain" description="Phosphatidic acid phosphatase type 2/haloperoxidase" evidence="8">
    <location>
        <begin position="56"/>
        <end position="168"/>
    </location>
</feature>
<keyword evidence="5 7" id="KW-1133">Transmembrane helix</keyword>
<evidence type="ECO:0000259" key="8">
    <source>
        <dbReference type="SMART" id="SM00014"/>
    </source>
</evidence>
<dbReference type="GO" id="GO:0016787">
    <property type="term" value="F:hydrolase activity"/>
    <property type="evidence" value="ECO:0007669"/>
    <property type="project" value="UniProtKB-KW"/>
</dbReference>
<dbReference type="RefSeq" id="WP_117520768.1">
    <property type="nucleotide sequence ID" value="NZ_JAGGLS010000002.1"/>
</dbReference>
<dbReference type="AlphaFoldDB" id="A0A3E2TJC3"/>
<feature type="transmembrane region" description="Helical" evidence="7">
    <location>
        <begin position="60"/>
        <end position="79"/>
    </location>
</feature>
<dbReference type="GO" id="GO:0005886">
    <property type="term" value="C:plasma membrane"/>
    <property type="evidence" value="ECO:0007669"/>
    <property type="project" value="UniProtKB-SubCell"/>
</dbReference>
<keyword evidence="2" id="KW-1003">Cell membrane</keyword>
<feature type="transmembrane region" description="Helical" evidence="7">
    <location>
        <begin position="153"/>
        <end position="172"/>
    </location>
</feature>
<feature type="transmembrane region" description="Helical" evidence="7">
    <location>
        <begin position="129"/>
        <end position="147"/>
    </location>
</feature>
<dbReference type="Proteomes" id="UP000261011">
    <property type="component" value="Unassembled WGS sequence"/>
</dbReference>
<comment type="caution">
    <text evidence="9">The sequence shown here is derived from an EMBL/GenBank/DDBJ whole genome shotgun (WGS) entry which is preliminary data.</text>
</comment>
<keyword evidence="4" id="KW-0378">Hydrolase</keyword>
<feature type="transmembrane region" description="Helical" evidence="7">
    <location>
        <begin position="103"/>
        <end position="122"/>
    </location>
</feature>
<dbReference type="SMART" id="SM00014">
    <property type="entry name" value="acidPPc"/>
    <property type="match status" value="1"/>
</dbReference>
<evidence type="ECO:0000313" key="9">
    <source>
        <dbReference type="EMBL" id="RGB77111.1"/>
    </source>
</evidence>
<dbReference type="InterPro" id="IPR036938">
    <property type="entry name" value="PAP2/HPO_sf"/>
</dbReference>
<gene>
    <name evidence="9" type="ORF">DXA39_02475</name>
</gene>
<sequence>MTTWISFELNILKAIQYISNPTLDSFFVSISALGNGSIFWIAFILFCLSTKEYKKMGKVMIIAFILNLLLVNILLKNIVGRVRPYNYVNNIKLLVPALSDGSFPSGHASYAFTFATIVAFMARGKMLKIFIAILAILIAFSRLYLFVHFPSDVIVGAVVGILIGTFSMRAYFKGYINQIFNKFNLQRE</sequence>
<dbReference type="SUPFAM" id="SSF48317">
    <property type="entry name" value="Acid phosphatase/Vanadium-dependent haloperoxidase"/>
    <property type="match status" value="1"/>
</dbReference>
<proteinExistence type="predicted"/>
<dbReference type="InterPro" id="IPR000326">
    <property type="entry name" value="PAP2/HPO"/>
</dbReference>
<organism evidence="9 10">
    <name type="scientific">Anaerococcus nagyae</name>
    <dbReference type="NCBI Taxonomy" id="1755241"/>
    <lineage>
        <taxon>Bacteria</taxon>
        <taxon>Bacillati</taxon>
        <taxon>Bacillota</taxon>
        <taxon>Tissierellia</taxon>
        <taxon>Tissierellales</taxon>
        <taxon>Peptoniphilaceae</taxon>
        <taxon>Anaerococcus</taxon>
    </lineage>
</organism>
<evidence type="ECO:0000256" key="2">
    <source>
        <dbReference type="ARBA" id="ARBA00022475"/>
    </source>
</evidence>
<comment type="subcellular location">
    <subcellularLocation>
        <location evidence="1">Cell membrane</location>
        <topology evidence="1">Multi-pass membrane protein</topology>
    </subcellularLocation>
</comment>
<dbReference type="EMBL" id="QVEU01000002">
    <property type="protein sequence ID" value="RGB77111.1"/>
    <property type="molecule type" value="Genomic_DNA"/>
</dbReference>
<evidence type="ECO:0000256" key="1">
    <source>
        <dbReference type="ARBA" id="ARBA00004651"/>
    </source>
</evidence>
<evidence type="ECO:0000256" key="5">
    <source>
        <dbReference type="ARBA" id="ARBA00022989"/>
    </source>
</evidence>
<reference evidence="9 10" key="1">
    <citation type="submission" date="2018-08" db="EMBL/GenBank/DDBJ databases">
        <title>A genome reference for cultivated species of the human gut microbiota.</title>
        <authorList>
            <person name="Zou Y."/>
            <person name="Xue W."/>
            <person name="Luo G."/>
        </authorList>
    </citation>
    <scope>NUCLEOTIDE SEQUENCE [LARGE SCALE GENOMIC DNA]</scope>
    <source>
        <strain evidence="9 10">OF01-3</strain>
    </source>
</reference>
<keyword evidence="6 7" id="KW-0472">Membrane</keyword>
<dbReference type="PANTHER" id="PTHR14969">
    <property type="entry name" value="SPHINGOSINE-1-PHOSPHATE PHOSPHOHYDROLASE"/>
    <property type="match status" value="1"/>
</dbReference>
<accession>A0A3E2TJC3</accession>
<evidence type="ECO:0000256" key="6">
    <source>
        <dbReference type="ARBA" id="ARBA00023136"/>
    </source>
</evidence>
<dbReference type="Gene3D" id="1.20.144.10">
    <property type="entry name" value="Phosphatidic acid phosphatase type 2/haloperoxidase"/>
    <property type="match status" value="1"/>
</dbReference>